<dbReference type="eggNOG" id="KOG1088">
    <property type="taxonomic scope" value="Eukaryota"/>
</dbReference>
<dbReference type="GO" id="GO:0030488">
    <property type="term" value="P:tRNA methylation"/>
    <property type="evidence" value="ECO:0007669"/>
    <property type="project" value="TreeGrafter"/>
</dbReference>
<dbReference type="Pfam" id="PF03966">
    <property type="entry name" value="Trm112p"/>
    <property type="match status" value="1"/>
</dbReference>
<proteinExistence type="inferred from homology"/>
<evidence type="ECO:0000256" key="2">
    <source>
        <dbReference type="ARBA" id="ARBA00019989"/>
    </source>
</evidence>
<organism evidence="4">
    <name type="scientific">Amphimedon queenslandica</name>
    <name type="common">Sponge</name>
    <dbReference type="NCBI Taxonomy" id="400682"/>
    <lineage>
        <taxon>Eukaryota</taxon>
        <taxon>Metazoa</taxon>
        <taxon>Porifera</taxon>
        <taxon>Demospongiae</taxon>
        <taxon>Heteroscleromorpha</taxon>
        <taxon>Haplosclerida</taxon>
        <taxon>Niphatidae</taxon>
        <taxon>Amphimedon</taxon>
    </lineage>
</organism>
<dbReference type="STRING" id="400682.A0A1X7V1P9"/>
<dbReference type="InParanoid" id="A0A1X7V1P9"/>
<evidence type="ECO:0000256" key="3">
    <source>
        <dbReference type="ARBA" id="ARBA00030516"/>
    </source>
</evidence>
<evidence type="ECO:0000256" key="1">
    <source>
        <dbReference type="ARBA" id="ARBA00007980"/>
    </source>
</evidence>
<reference evidence="4" key="1">
    <citation type="submission" date="2017-05" db="UniProtKB">
        <authorList>
            <consortium name="EnsemblMetazoa"/>
        </authorList>
    </citation>
    <scope>IDENTIFICATION</scope>
</reference>
<sequence>MNNFMNFSVKKYNDKGKKGEKELLTANQAIITATLEFNLLEVAGKLLQCGIINNEEYGVIVDPAAEHNSLVVCDIHVLDSNGDSIELDSKSFYIFLSNILEEISGPAETLAEKMSNVLHQQHHVASVYFRTLVPTCCHKGLKEKMKLLTHNMLTSHVKGVINGYPLKLIARKVEVKDVQFNSDFISRMLKKVDWPVLKKTADMIGHGQSLPIELPVDFESNEGFLQSAHHALMEVEIIEGDLECPESGRLFPIQDGIPNMLLRKEETAQT</sequence>
<dbReference type="PANTHER" id="PTHR12773">
    <property type="entry name" value="UPF0315 PROTEIN-RELATED"/>
    <property type="match status" value="1"/>
</dbReference>
<dbReference type="EnsemblMetazoa" id="Aqu2.1.33502_001">
    <property type="protein sequence ID" value="Aqu2.1.33502_001"/>
    <property type="gene ID" value="Aqu2.1.33502"/>
</dbReference>
<dbReference type="InterPro" id="IPR005651">
    <property type="entry name" value="Trm112-like"/>
</dbReference>
<dbReference type="Gene3D" id="2.20.25.10">
    <property type="match status" value="1"/>
</dbReference>
<comment type="similarity">
    <text evidence="1">Belongs to the TRM112 family.</text>
</comment>
<dbReference type="CDD" id="cd21089">
    <property type="entry name" value="Trm112-like"/>
    <property type="match status" value="1"/>
</dbReference>
<dbReference type="OrthoDB" id="2187549at2759"/>
<dbReference type="GO" id="GO:0070476">
    <property type="term" value="P:rRNA (guanine-N7)-methylation"/>
    <property type="evidence" value="ECO:0007669"/>
    <property type="project" value="TreeGrafter"/>
</dbReference>
<protein>
    <recommendedName>
        <fullName evidence="2">Multifunctional methyltransferase subunit TRM112-like protein</fullName>
    </recommendedName>
    <alternativeName>
        <fullName evidence="3">tRNA methyltransferase 112 homolog</fullName>
    </alternativeName>
</protein>
<accession>A0A1X7V1P9</accession>
<dbReference type="AlphaFoldDB" id="A0A1X7V1P9"/>
<dbReference type="PANTHER" id="PTHR12773:SF0">
    <property type="entry name" value="MULTIFUNCTIONAL METHYLTRANSFERASE SUBUNIT TRM112-LIKE PROTEIN"/>
    <property type="match status" value="1"/>
</dbReference>
<evidence type="ECO:0000313" key="4">
    <source>
        <dbReference type="EnsemblMetazoa" id="Aqu2.1.33502_001"/>
    </source>
</evidence>
<dbReference type="SUPFAM" id="SSF158997">
    <property type="entry name" value="Trm112p-like"/>
    <property type="match status" value="1"/>
</dbReference>
<name>A0A1X7V1P9_AMPQE</name>
<dbReference type="InterPro" id="IPR039127">
    <property type="entry name" value="Trm112"/>
</dbReference>
<dbReference type="GO" id="GO:0046982">
    <property type="term" value="F:protein heterodimerization activity"/>
    <property type="evidence" value="ECO:0007669"/>
    <property type="project" value="InterPro"/>
</dbReference>